<organism evidence="6 7">
    <name type="scientific">Lapidilactobacillus concavus DSM 17758</name>
    <dbReference type="NCBI Taxonomy" id="1423735"/>
    <lineage>
        <taxon>Bacteria</taxon>
        <taxon>Bacillati</taxon>
        <taxon>Bacillota</taxon>
        <taxon>Bacilli</taxon>
        <taxon>Lactobacillales</taxon>
        <taxon>Lactobacillaceae</taxon>
        <taxon>Lapidilactobacillus</taxon>
    </lineage>
</organism>
<name>A0A0R1VS86_9LACO</name>
<feature type="transmembrane region" description="Helical" evidence="4">
    <location>
        <begin position="6"/>
        <end position="28"/>
    </location>
</feature>
<keyword evidence="7" id="KW-1185">Reference proteome</keyword>
<evidence type="ECO:0000313" key="6">
    <source>
        <dbReference type="EMBL" id="KRM08625.1"/>
    </source>
</evidence>
<protein>
    <recommendedName>
        <fullName evidence="5">SpoOB alpha-helical domain-containing protein</fullName>
    </recommendedName>
</protein>
<evidence type="ECO:0000256" key="2">
    <source>
        <dbReference type="ARBA" id="ARBA00022679"/>
    </source>
</evidence>
<keyword evidence="4" id="KW-1133">Transmembrane helix</keyword>
<dbReference type="InterPro" id="IPR016120">
    <property type="entry name" value="Sig_transdc_His_kin_SpoOB"/>
</dbReference>
<dbReference type="GO" id="GO:0000155">
    <property type="term" value="F:phosphorelay sensor kinase activity"/>
    <property type="evidence" value="ECO:0007669"/>
    <property type="project" value="InterPro"/>
</dbReference>
<feature type="domain" description="SpoOB alpha-helical" evidence="5">
    <location>
        <begin position="101"/>
        <end position="146"/>
    </location>
</feature>
<dbReference type="STRING" id="1423735.FC15_GL000362"/>
<dbReference type="Proteomes" id="UP000051315">
    <property type="component" value="Unassembled WGS sequence"/>
</dbReference>
<evidence type="ECO:0000313" key="7">
    <source>
        <dbReference type="Proteomes" id="UP000051315"/>
    </source>
</evidence>
<accession>A0A0R1VS86</accession>
<keyword evidence="4" id="KW-0812">Transmembrane</keyword>
<evidence type="ECO:0000259" key="5">
    <source>
        <dbReference type="Pfam" id="PF14689"/>
    </source>
</evidence>
<feature type="transmembrane region" description="Helical" evidence="4">
    <location>
        <begin position="40"/>
        <end position="58"/>
    </location>
</feature>
<reference evidence="6 7" key="1">
    <citation type="journal article" date="2015" name="Genome Announc.">
        <title>Expanding the biotechnology potential of lactobacilli through comparative genomics of 213 strains and associated genera.</title>
        <authorList>
            <person name="Sun Z."/>
            <person name="Harris H.M."/>
            <person name="McCann A."/>
            <person name="Guo C."/>
            <person name="Argimon S."/>
            <person name="Zhang W."/>
            <person name="Yang X."/>
            <person name="Jeffery I.B."/>
            <person name="Cooney J.C."/>
            <person name="Kagawa T.F."/>
            <person name="Liu W."/>
            <person name="Song Y."/>
            <person name="Salvetti E."/>
            <person name="Wrobel A."/>
            <person name="Rasinkangas P."/>
            <person name="Parkhill J."/>
            <person name="Rea M.C."/>
            <person name="O'Sullivan O."/>
            <person name="Ritari J."/>
            <person name="Douillard F.P."/>
            <person name="Paul Ross R."/>
            <person name="Yang R."/>
            <person name="Briner A.E."/>
            <person name="Felis G.E."/>
            <person name="de Vos W.M."/>
            <person name="Barrangou R."/>
            <person name="Klaenhammer T.R."/>
            <person name="Caufield P.W."/>
            <person name="Cui Y."/>
            <person name="Zhang H."/>
            <person name="O'Toole P.W."/>
        </authorList>
    </citation>
    <scope>NUCLEOTIDE SEQUENCE [LARGE SCALE GENOMIC DNA]</scope>
    <source>
        <strain evidence="6 7">DSM 17758</strain>
    </source>
</reference>
<evidence type="ECO:0000256" key="4">
    <source>
        <dbReference type="SAM" id="Phobius"/>
    </source>
</evidence>
<keyword evidence="2" id="KW-0808">Transferase</keyword>
<evidence type="ECO:0000256" key="3">
    <source>
        <dbReference type="ARBA" id="ARBA00022777"/>
    </source>
</evidence>
<sequence>MGLAVAAAFLTASWFNWAVLLVTIVINLIELLKQQHHRPLIVMTICFDTLVLTVFPFVDAPLQLVLTSLAGLMILITTSLIHYLFQETDMVFARSLDKMMTSYTQEVQTLYEGMRGWRHDYHDHLQTLKAYLDQQEVKEARHYLDDLEDK</sequence>
<keyword evidence="3" id="KW-0418">Kinase</keyword>
<dbReference type="Pfam" id="PF14689">
    <property type="entry name" value="SPOB_a"/>
    <property type="match status" value="1"/>
</dbReference>
<proteinExistence type="predicted"/>
<keyword evidence="1" id="KW-0597">Phosphoprotein</keyword>
<dbReference type="Gene3D" id="1.10.287.130">
    <property type="match status" value="1"/>
</dbReference>
<dbReference type="EMBL" id="AZFX01000080">
    <property type="protein sequence ID" value="KRM08625.1"/>
    <property type="molecule type" value="Genomic_DNA"/>
</dbReference>
<feature type="transmembrane region" description="Helical" evidence="4">
    <location>
        <begin position="64"/>
        <end position="85"/>
    </location>
</feature>
<keyword evidence="4" id="KW-0472">Membrane</keyword>
<evidence type="ECO:0000256" key="1">
    <source>
        <dbReference type="ARBA" id="ARBA00022553"/>
    </source>
</evidence>
<dbReference type="SUPFAM" id="SSF55890">
    <property type="entry name" value="Sporulation response regulatory protein Spo0B"/>
    <property type="match status" value="1"/>
</dbReference>
<comment type="caution">
    <text evidence="6">The sequence shown here is derived from an EMBL/GenBank/DDBJ whole genome shotgun (WGS) entry which is preliminary data.</text>
</comment>
<dbReference type="InterPro" id="IPR039506">
    <property type="entry name" value="SPOB_a"/>
</dbReference>
<dbReference type="AlphaFoldDB" id="A0A0R1VS86"/>
<gene>
    <name evidence="6" type="ORF">FC15_GL000362</name>
</gene>
<dbReference type="PATRIC" id="fig|1423735.3.peg.373"/>